<gene>
    <name evidence="2" type="primary">uctC_0</name>
    <name evidence="2" type="ORF">DBV05_g3414</name>
</gene>
<dbReference type="OrthoDB" id="2308815at2759"/>
<dbReference type="Pfam" id="PF02515">
    <property type="entry name" value="CoA_transf_3"/>
    <property type="match status" value="1"/>
</dbReference>
<evidence type="ECO:0000313" key="2">
    <source>
        <dbReference type="EMBL" id="KAB2578048.1"/>
    </source>
</evidence>
<reference evidence="2 3" key="1">
    <citation type="journal article" date="2019" name="Sci. Rep.">
        <title>A multi-omics analysis of the grapevine pathogen Lasiodiplodia theobromae reveals that temperature affects the expression of virulence- and pathogenicity-related genes.</title>
        <authorList>
            <person name="Felix C."/>
            <person name="Meneses R."/>
            <person name="Goncalves M.F.M."/>
            <person name="Tilleman L."/>
            <person name="Duarte A.S."/>
            <person name="Jorrin-Novo J.V."/>
            <person name="Van de Peer Y."/>
            <person name="Deforce D."/>
            <person name="Van Nieuwerburgh F."/>
            <person name="Esteves A.C."/>
            <person name="Alves A."/>
        </authorList>
    </citation>
    <scope>NUCLEOTIDE SEQUENCE [LARGE SCALE GENOMIC DNA]</scope>
    <source>
        <strain evidence="2 3">LA-SOL3</strain>
    </source>
</reference>
<protein>
    <submittedName>
        <fullName evidence="2">Acetyl-CoA:oxalate CoA-transferase</fullName>
    </submittedName>
</protein>
<comment type="caution">
    <text evidence="2">The sequence shown here is derived from an EMBL/GenBank/DDBJ whole genome shotgun (WGS) entry which is preliminary data.</text>
</comment>
<sequence>MAATNGAVERDVASYSIPEETEEIFHEGILKNPLIAKVLPPDEELAGYVKFEGSRLPSVPINWRFAESVSSLKALEATMVNVLLKKKYNVQPQKVTINTDHAQLFFMSLITNTLGGEPFGVSRPTKSAQLRDLADKYFPTHWDKHGHLATHHRTAATNIYRCADGRFFHVHGSMDPAPTLRMLGLPVEPEVQPASAEEACWPVAEAVARFDSQTLQRMASDEARQAGTICWSVDEYRESEHGRANAHVGLYEVDAFANERQRPGWWPEYDKGALKTGPSRPLAGLKVVDLTRMVAAPATTRGLAELGASVMRVTSPNVTDHHGCFVDLNWGKWNTCLDFKNEEDRVKCVELIKEADVVVTGYRPGVLDKYGFSYEGLFDICKDRDRGLIVVRENAYGWHGPWSYRSGWQQICDANTGVSLEFGRAMGNDEPVTPVFPNSDYCTGICGIIGTLDALMRRAQDGGSYKVDIALNYYSQWLVNSVGTYPKAVWEDVWARNGKQVFRHYHHMLYTLPRYLAMLQQNSSDVLFKPEFFEDRPCGYMGHAIRVPKPIAQYEVAEGVPEEQKVKPGFNVGTRTNGVDQPRWPQDLMTEIVV</sequence>
<keyword evidence="3" id="KW-1185">Reference proteome</keyword>
<dbReference type="InterPro" id="IPR052985">
    <property type="entry name" value="CoA-trans_III_biosynth/detox"/>
</dbReference>
<evidence type="ECO:0000256" key="1">
    <source>
        <dbReference type="ARBA" id="ARBA00008383"/>
    </source>
</evidence>
<accession>A0A5N5DJF6</accession>
<dbReference type="InterPro" id="IPR023606">
    <property type="entry name" value="CoA-Trfase_III_dom_1_sf"/>
</dbReference>
<evidence type="ECO:0000313" key="3">
    <source>
        <dbReference type="Proteomes" id="UP000325902"/>
    </source>
</evidence>
<dbReference type="InterPro" id="IPR003673">
    <property type="entry name" value="CoA-Trfase_fam_III"/>
</dbReference>
<dbReference type="SUPFAM" id="SSF89796">
    <property type="entry name" value="CoA-transferase family III (CaiB/BaiF)"/>
    <property type="match status" value="2"/>
</dbReference>
<dbReference type="GO" id="GO:0016740">
    <property type="term" value="F:transferase activity"/>
    <property type="evidence" value="ECO:0007669"/>
    <property type="project" value="UniProtKB-KW"/>
</dbReference>
<dbReference type="PANTHER" id="PTHR48229">
    <property type="entry name" value="CAIB/BAIF FAMILY ENZYME (AFU_ORTHOLOGUE AFUA_1G05360)-RELATED"/>
    <property type="match status" value="1"/>
</dbReference>
<proteinExistence type="inferred from homology"/>
<dbReference type="Gene3D" id="3.40.50.10540">
    <property type="entry name" value="Crotonobetainyl-coa:carnitine coa-transferase, domain 1"/>
    <property type="match status" value="1"/>
</dbReference>
<organism evidence="2 3">
    <name type="scientific">Lasiodiplodia theobromae</name>
    <dbReference type="NCBI Taxonomy" id="45133"/>
    <lineage>
        <taxon>Eukaryota</taxon>
        <taxon>Fungi</taxon>
        <taxon>Dikarya</taxon>
        <taxon>Ascomycota</taxon>
        <taxon>Pezizomycotina</taxon>
        <taxon>Dothideomycetes</taxon>
        <taxon>Dothideomycetes incertae sedis</taxon>
        <taxon>Botryosphaeriales</taxon>
        <taxon>Botryosphaeriaceae</taxon>
        <taxon>Lasiodiplodia</taxon>
    </lineage>
</organism>
<dbReference type="AlphaFoldDB" id="A0A5N5DJF6"/>
<name>A0A5N5DJF6_9PEZI</name>
<dbReference type="PANTHER" id="PTHR48229:SF2">
    <property type="entry name" value="CAIB_BAIF FAMILY PROTEIN"/>
    <property type="match status" value="1"/>
</dbReference>
<comment type="similarity">
    <text evidence="1">Belongs to the CoA-transferase III family.</text>
</comment>
<keyword evidence="2" id="KW-0808">Transferase</keyword>
<dbReference type="EMBL" id="VCHE01000014">
    <property type="protein sequence ID" value="KAB2578048.1"/>
    <property type="molecule type" value="Genomic_DNA"/>
</dbReference>
<dbReference type="Proteomes" id="UP000325902">
    <property type="component" value="Unassembled WGS sequence"/>
</dbReference>